<dbReference type="Pfam" id="PF02412">
    <property type="entry name" value="TSP_3"/>
    <property type="match status" value="6"/>
</dbReference>
<evidence type="ECO:0000256" key="5">
    <source>
        <dbReference type="ARBA" id="ARBA00022737"/>
    </source>
</evidence>
<dbReference type="InterPro" id="IPR003367">
    <property type="entry name" value="Thrombospondin_3-like_rpt"/>
</dbReference>
<evidence type="ECO:0000256" key="6">
    <source>
        <dbReference type="ARBA" id="ARBA00022837"/>
    </source>
</evidence>
<dbReference type="PROSITE" id="PS50184">
    <property type="entry name" value="VWFC_2"/>
    <property type="match status" value="1"/>
</dbReference>
<dbReference type="FunFam" id="2.10.25.10:FF:000025">
    <property type="entry name" value="Thrombospondin 3"/>
    <property type="match status" value="1"/>
</dbReference>
<feature type="repeat" description="TSP type-3" evidence="11">
    <location>
        <begin position="646"/>
        <end position="681"/>
    </location>
</feature>
<evidence type="ECO:0000256" key="7">
    <source>
        <dbReference type="ARBA" id="ARBA00022889"/>
    </source>
</evidence>
<evidence type="ECO:0000256" key="11">
    <source>
        <dbReference type="PROSITE-ProRule" id="PRU00634"/>
    </source>
</evidence>
<dbReference type="SMART" id="SM00179">
    <property type="entry name" value="EGF_CA"/>
    <property type="match status" value="2"/>
</dbReference>
<evidence type="ECO:0000256" key="10">
    <source>
        <dbReference type="PROSITE-ProRule" id="PRU00076"/>
    </source>
</evidence>
<feature type="domain" description="VWFC" evidence="14">
    <location>
        <begin position="204"/>
        <end position="261"/>
    </location>
</feature>
<feature type="compositionally biased region" description="Basic and acidic residues" evidence="12">
    <location>
        <begin position="743"/>
        <end position="754"/>
    </location>
</feature>
<comment type="similarity">
    <text evidence="1">Belongs to the thrombospondin family.</text>
</comment>
<feature type="repeat" description="TSP type-3" evidence="11">
    <location>
        <begin position="587"/>
        <end position="622"/>
    </location>
</feature>
<dbReference type="GO" id="GO:0008201">
    <property type="term" value="F:heparin binding"/>
    <property type="evidence" value="ECO:0007669"/>
    <property type="project" value="UniProtKB-KW"/>
</dbReference>
<dbReference type="PROSITE" id="PS50092">
    <property type="entry name" value="TSP1"/>
    <property type="match status" value="2"/>
</dbReference>
<reference evidence="16" key="2">
    <citation type="submission" date="2025-09" db="UniProtKB">
        <authorList>
            <consortium name="Ensembl"/>
        </authorList>
    </citation>
    <scope>IDENTIFICATION</scope>
</reference>
<dbReference type="SUPFAM" id="SSF57603">
    <property type="entry name" value="FnI-like domain"/>
    <property type="match status" value="1"/>
</dbReference>
<dbReference type="GO" id="GO:0005509">
    <property type="term" value="F:calcium ion binding"/>
    <property type="evidence" value="ECO:0007669"/>
    <property type="project" value="UniProtKB-UniRule"/>
</dbReference>
<accession>A0A8C1IAJ9</accession>
<reference evidence="16" key="1">
    <citation type="submission" date="2025-08" db="UniProtKB">
        <authorList>
            <consortium name="Ensembl"/>
        </authorList>
    </citation>
    <scope>IDENTIFICATION</scope>
</reference>
<dbReference type="Pfam" id="PF05735">
    <property type="entry name" value="TSP_C"/>
    <property type="match status" value="1"/>
</dbReference>
<dbReference type="InterPro" id="IPR000742">
    <property type="entry name" value="EGF"/>
</dbReference>
<keyword evidence="5" id="KW-0677">Repeat</keyword>
<dbReference type="InterPro" id="IPR028974">
    <property type="entry name" value="TSP_type-3_rpt"/>
</dbReference>
<dbReference type="InterPro" id="IPR017897">
    <property type="entry name" value="Thrombospondin_3_rpt"/>
</dbReference>
<dbReference type="Gene3D" id="2.60.120.200">
    <property type="match status" value="2"/>
</dbReference>
<dbReference type="GO" id="GO:0016525">
    <property type="term" value="P:negative regulation of angiogenesis"/>
    <property type="evidence" value="ECO:0007669"/>
    <property type="project" value="TreeGrafter"/>
</dbReference>
<dbReference type="AlphaFoldDB" id="A0A8C1IAJ9"/>
<dbReference type="FunFam" id="4.10.1080.10:FF:000004">
    <property type="entry name" value="Cartilage oligomeric matrix protein"/>
    <property type="match status" value="1"/>
</dbReference>
<keyword evidence="9" id="KW-0325">Glycoprotein</keyword>
<keyword evidence="8" id="KW-1015">Disulfide bond</keyword>
<feature type="domain" description="EGF-like" evidence="13">
    <location>
        <begin position="506"/>
        <end position="550"/>
    </location>
</feature>
<dbReference type="Gene3D" id="4.10.1080.10">
    <property type="entry name" value="TSP type-3 repeat"/>
    <property type="match status" value="2"/>
</dbReference>
<dbReference type="FunFam" id="2.10.25.10:FF:000027">
    <property type="entry name" value="Thrombospondin 3"/>
    <property type="match status" value="1"/>
</dbReference>
<keyword evidence="6 11" id="KW-0106">Calcium</keyword>
<feature type="compositionally biased region" description="Acidic residues" evidence="12">
    <location>
        <begin position="707"/>
        <end position="724"/>
    </location>
</feature>
<keyword evidence="17" id="KW-1185">Reference proteome</keyword>
<dbReference type="FunFam" id="2.60.120.200:FF:000009">
    <property type="entry name" value="Thrombospondin 1"/>
    <property type="match status" value="1"/>
</dbReference>
<sequence length="1032" mass="115447">MSPKLGPFASLHLYETVFDLFETSGITRKTIGVKLFKGLDSDAPAYRFIRFDQVPSVSSTAVQKLLLQIQNNEGFILTATLRQDRTSRGTILALEGPGERRQFEVVSDGRTNTLDLVYWWADGSRNVISFEDVDLSDSQWKNVTLHVHGETATLYIGCALIDSFILDEPFYEHLSATGARMYVAKGATRESHFRVYEQLLSEQTICWQDGRMFEDKEDWIVDSCTKCTCQEGKVVCRQITCPPVACANPSFIDGECCPVCLPMDSEDGWSPWSEWTQCTVTCGSGTQQRGRSCDDTSNTCSGPSIQTRKCSLGKCDRRVRQDGGWSLWSPWSSCSVTCGEGLITRIRHCNAPVPQRGGKDCEGDGRETQSCRLDPCPSERMNIICYMYKLKSIICDFFILKQCCVDLTDACLSNPCFSGVECITASDGSWECGPCPNGYRGNGTFCEDVNECDMVSDLCHKVGGLQQCVNTDPGFHCLPCPPRYKGTQPYGMGVESAKINKQVCEPYNPCKDNSHSCHKYAECIFLSHFSDPMYKCECRIGYAGDGIICGEDYDLDGWPNQDLVCGANATYHCKKDNCPTLPNSGQEDFDNDGQGDACDKDDDNDEIVDERDNCPLMYNPRQYDYDKDDVGDRCDNCPYEHNPAQTDTDNNGEGDACSIDMDGDEILNERDNCPLIYNTDQKDTDLDGVGDQCDNCPLVHNPQQTDADNDLIGDQCDDNQDIDEDGHQNNMDNCPYIPNANQADHDGDGKGDACDHDDDNDGIPDDRDNCRLVSNKDQTDSDGDGRGDECENDFDNDKVPDIFDACPENSAISVTDFRKFQMVHLDPKGTTQIDPNWVVRNQGKELVQTANSDPGIAVGFDEFSAVDFSGTFYVNTDRDDDYAGFVFGYQSSRRFYVVMWKQITQTYWEDKPSKAFGISGVSLKVVNSTTGTGENLRNALWHTGNTKQQVRTLWHDPKNIGWKDYTAYRWHLIHRPKTGFIRVVVYEGKQIMADSGPIYDKTFAGGRLGLFVFSQEAVFFSDLKYECRGEQI</sequence>
<comment type="caution">
    <text evidence="10">Lacks conserved residue(s) required for the propagation of feature annotation.</text>
</comment>
<proteinExistence type="inferred from homology"/>
<evidence type="ECO:0000256" key="8">
    <source>
        <dbReference type="ARBA" id="ARBA00023157"/>
    </source>
</evidence>
<evidence type="ECO:0000259" key="14">
    <source>
        <dbReference type="PROSITE" id="PS50184"/>
    </source>
</evidence>
<keyword evidence="3" id="KW-0358">Heparin-binding</keyword>
<feature type="region of interest" description="Disordered" evidence="12">
    <location>
        <begin position="704"/>
        <end position="793"/>
    </location>
</feature>
<keyword evidence="7" id="KW-0130">Cell adhesion</keyword>
<evidence type="ECO:0000256" key="4">
    <source>
        <dbReference type="ARBA" id="ARBA00022729"/>
    </source>
</evidence>
<dbReference type="SUPFAM" id="SSF103647">
    <property type="entry name" value="TSP type-3 repeat"/>
    <property type="match status" value="3"/>
</dbReference>
<protein>
    <submittedName>
        <fullName evidence="16">Thrombospondin 2b</fullName>
    </submittedName>
</protein>
<keyword evidence="4" id="KW-0732">Signal</keyword>
<evidence type="ECO:0000256" key="1">
    <source>
        <dbReference type="ARBA" id="ARBA00009456"/>
    </source>
</evidence>
<dbReference type="InterPro" id="IPR008859">
    <property type="entry name" value="Thrombospondin_C"/>
</dbReference>
<dbReference type="InterPro" id="IPR048287">
    <property type="entry name" value="TSPN-like_N"/>
</dbReference>
<evidence type="ECO:0000259" key="15">
    <source>
        <dbReference type="PROSITE" id="PS51236"/>
    </source>
</evidence>
<dbReference type="SMART" id="SM00210">
    <property type="entry name" value="TSPN"/>
    <property type="match status" value="1"/>
</dbReference>
<evidence type="ECO:0000256" key="12">
    <source>
        <dbReference type="SAM" id="MobiDB-lite"/>
    </source>
</evidence>
<keyword evidence="2 10" id="KW-0245">EGF-like domain</keyword>
<evidence type="ECO:0000313" key="17">
    <source>
        <dbReference type="Proteomes" id="UP000694427"/>
    </source>
</evidence>
<dbReference type="Gene3D" id="2.10.25.10">
    <property type="entry name" value="Laminin"/>
    <property type="match status" value="3"/>
</dbReference>
<dbReference type="InterPro" id="IPR036383">
    <property type="entry name" value="TSP1_rpt_sf"/>
</dbReference>
<name>A0A8C1IAJ9_CYPCA</name>
<feature type="compositionally biased region" description="Basic and acidic residues" evidence="12">
    <location>
        <begin position="777"/>
        <end position="793"/>
    </location>
</feature>
<dbReference type="InterPro" id="IPR024731">
    <property type="entry name" value="NELL2-like_EGF"/>
</dbReference>
<dbReference type="Pfam" id="PF12947">
    <property type="entry name" value="EGF_3"/>
    <property type="match status" value="1"/>
</dbReference>
<dbReference type="SMART" id="SM00214">
    <property type="entry name" value="VWC"/>
    <property type="match status" value="1"/>
</dbReference>
<dbReference type="Pfam" id="PF00090">
    <property type="entry name" value="TSP_1"/>
    <property type="match status" value="2"/>
</dbReference>
<dbReference type="PROSITE" id="PS51236">
    <property type="entry name" value="TSP_CTER"/>
    <property type="match status" value="1"/>
</dbReference>
<feature type="repeat" description="TSP type-3" evidence="11">
    <location>
        <begin position="743"/>
        <end position="778"/>
    </location>
</feature>
<dbReference type="SUPFAM" id="SSF49899">
    <property type="entry name" value="Concanavalin A-like lectins/glucanases"/>
    <property type="match status" value="2"/>
</dbReference>
<dbReference type="Proteomes" id="UP000694427">
    <property type="component" value="Unplaced"/>
</dbReference>
<dbReference type="PROSITE" id="PS51234">
    <property type="entry name" value="TSP3"/>
    <property type="match status" value="4"/>
</dbReference>
<evidence type="ECO:0000256" key="2">
    <source>
        <dbReference type="ARBA" id="ARBA00022536"/>
    </source>
</evidence>
<dbReference type="PROSITE" id="PS50026">
    <property type="entry name" value="EGF_3"/>
    <property type="match status" value="1"/>
</dbReference>
<feature type="repeat" description="TSP type-3" evidence="11">
    <location>
        <begin position="779"/>
        <end position="814"/>
    </location>
</feature>
<dbReference type="PANTHER" id="PTHR10199">
    <property type="entry name" value="THROMBOSPONDIN"/>
    <property type="match status" value="1"/>
</dbReference>
<evidence type="ECO:0000313" key="16">
    <source>
        <dbReference type="Ensembl" id="ENSCCRP00010011541.1"/>
    </source>
</evidence>
<dbReference type="PROSITE" id="PS01208">
    <property type="entry name" value="VWFC_1"/>
    <property type="match status" value="1"/>
</dbReference>
<evidence type="ECO:0000256" key="3">
    <source>
        <dbReference type="ARBA" id="ARBA00022674"/>
    </source>
</evidence>
<dbReference type="PRINTS" id="PR01705">
    <property type="entry name" value="TSP1REPEAT"/>
</dbReference>
<dbReference type="SMART" id="SM00209">
    <property type="entry name" value="TSP1"/>
    <property type="match status" value="2"/>
</dbReference>
<dbReference type="GO" id="GO:0005576">
    <property type="term" value="C:extracellular region"/>
    <property type="evidence" value="ECO:0007669"/>
    <property type="project" value="InterPro"/>
</dbReference>
<dbReference type="SMART" id="SM00181">
    <property type="entry name" value="EGF"/>
    <property type="match status" value="3"/>
</dbReference>
<dbReference type="Ensembl" id="ENSCCRT00010012553.1">
    <property type="protein sequence ID" value="ENSCCRP00010011541.1"/>
    <property type="gene ID" value="ENSCCRG00010004209.1"/>
</dbReference>
<evidence type="ECO:0000256" key="9">
    <source>
        <dbReference type="ARBA" id="ARBA00023180"/>
    </source>
</evidence>
<dbReference type="FunFam" id="4.10.1080.10:FF:000001">
    <property type="entry name" value="Thrombospondin 3"/>
    <property type="match status" value="1"/>
</dbReference>
<feature type="domain" description="TSP C-terminal" evidence="15">
    <location>
        <begin position="818"/>
        <end position="1032"/>
    </location>
</feature>
<dbReference type="InterPro" id="IPR000884">
    <property type="entry name" value="TSP1_rpt"/>
</dbReference>
<dbReference type="FunFam" id="2.10.25.10:FF:000070">
    <property type="entry name" value="Thrombospondin 2"/>
    <property type="match status" value="1"/>
</dbReference>
<dbReference type="InterPro" id="IPR013320">
    <property type="entry name" value="ConA-like_dom_sf"/>
</dbReference>
<dbReference type="GO" id="GO:0007155">
    <property type="term" value="P:cell adhesion"/>
    <property type="evidence" value="ECO:0007669"/>
    <property type="project" value="UniProtKB-KW"/>
</dbReference>
<dbReference type="Gene3D" id="2.20.100.10">
    <property type="entry name" value="Thrombospondin type-1 (TSP1) repeat"/>
    <property type="match status" value="2"/>
</dbReference>
<organism evidence="16 17">
    <name type="scientific">Cyprinus carpio</name>
    <name type="common">Common carp</name>
    <dbReference type="NCBI Taxonomy" id="7962"/>
    <lineage>
        <taxon>Eukaryota</taxon>
        <taxon>Metazoa</taxon>
        <taxon>Chordata</taxon>
        <taxon>Craniata</taxon>
        <taxon>Vertebrata</taxon>
        <taxon>Euteleostomi</taxon>
        <taxon>Actinopterygii</taxon>
        <taxon>Neopterygii</taxon>
        <taxon>Teleostei</taxon>
        <taxon>Ostariophysi</taxon>
        <taxon>Cypriniformes</taxon>
        <taxon>Cyprinidae</taxon>
        <taxon>Cyprininae</taxon>
        <taxon>Cyprinus</taxon>
    </lineage>
</organism>
<dbReference type="Pfam" id="PF00093">
    <property type="entry name" value="VWC"/>
    <property type="match status" value="1"/>
</dbReference>
<dbReference type="InterPro" id="IPR001007">
    <property type="entry name" value="VWF_dom"/>
</dbReference>
<dbReference type="PROSITE" id="PS01186">
    <property type="entry name" value="EGF_2"/>
    <property type="match status" value="1"/>
</dbReference>
<evidence type="ECO:0000259" key="13">
    <source>
        <dbReference type="PROSITE" id="PS50026"/>
    </source>
</evidence>
<dbReference type="FunFam" id="2.20.100.10:FF:000007">
    <property type="entry name" value="Thrombospondin 1"/>
    <property type="match status" value="1"/>
</dbReference>
<dbReference type="InterPro" id="IPR001881">
    <property type="entry name" value="EGF-like_Ca-bd_dom"/>
</dbReference>
<dbReference type="Gene3D" id="6.20.200.20">
    <property type="match status" value="1"/>
</dbReference>
<dbReference type="PANTHER" id="PTHR10199:SF10">
    <property type="entry name" value="THROMBOSPONDIN-2"/>
    <property type="match status" value="1"/>
</dbReference>
<dbReference type="SUPFAM" id="SSF82895">
    <property type="entry name" value="TSP-1 type 1 repeat"/>
    <property type="match status" value="2"/>
</dbReference>
<dbReference type="FunFam" id="2.20.100.10:FF:000004">
    <property type="entry name" value="Adhesion G protein-coupled receptor B2"/>
    <property type="match status" value="1"/>
</dbReference>